<evidence type="ECO:0000313" key="2">
    <source>
        <dbReference type="EMBL" id="MBS2100592.1"/>
    </source>
</evidence>
<dbReference type="SUPFAM" id="SSF54593">
    <property type="entry name" value="Glyoxalase/Bleomycin resistance protein/Dihydroxybiphenyl dioxygenase"/>
    <property type="match status" value="1"/>
</dbReference>
<accession>A0ABS5K0A9</accession>
<dbReference type="Pfam" id="PF13669">
    <property type="entry name" value="Glyoxalase_4"/>
    <property type="match status" value="1"/>
</dbReference>
<comment type="caution">
    <text evidence="2">The sequence shown here is derived from an EMBL/GenBank/DDBJ whole genome shotgun (WGS) entry which is preliminary data.</text>
</comment>
<dbReference type="InterPro" id="IPR037523">
    <property type="entry name" value="VOC_core"/>
</dbReference>
<organism evidence="2 3">
    <name type="scientific">Carboxylicivirga linearis</name>
    <dbReference type="NCBI Taxonomy" id="1628157"/>
    <lineage>
        <taxon>Bacteria</taxon>
        <taxon>Pseudomonadati</taxon>
        <taxon>Bacteroidota</taxon>
        <taxon>Bacteroidia</taxon>
        <taxon>Marinilabiliales</taxon>
        <taxon>Marinilabiliaceae</taxon>
        <taxon>Carboxylicivirga</taxon>
    </lineage>
</organism>
<gene>
    <name evidence="2" type="ORF">KEM10_20065</name>
</gene>
<dbReference type="Proteomes" id="UP000708576">
    <property type="component" value="Unassembled WGS sequence"/>
</dbReference>
<evidence type="ECO:0000313" key="3">
    <source>
        <dbReference type="Proteomes" id="UP000708576"/>
    </source>
</evidence>
<dbReference type="EMBL" id="JAGUCO010000025">
    <property type="protein sequence ID" value="MBS2100592.1"/>
    <property type="molecule type" value="Genomic_DNA"/>
</dbReference>
<dbReference type="PROSITE" id="PS51819">
    <property type="entry name" value="VOC"/>
    <property type="match status" value="1"/>
</dbReference>
<dbReference type="InterPro" id="IPR029068">
    <property type="entry name" value="Glyas_Bleomycin-R_OHBP_Dase"/>
</dbReference>
<evidence type="ECO:0000259" key="1">
    <source>
        <dbReference type="PROSITE" id="PS51819"/>
    </source>
</evidence>
<name>A0ABS5K0A9_9BACT</name>
<feature type="domain" description="VOC" evidence="1">
    <location>
        <begin position="1"/>
        <end position="78"/>
    </location>
</feature>
<proteinExistence type="predicted"/>
<keyword evidence="3" id="KW-1185">Reference proteome</keyword>
<protein>
    <submittedName>
        <fullName evidence="2">VOC family protein</fullName>
    </submittedName>
</protein>
<reference evidence="2 3" key="1">
    <citation type="journal article" date="2015" name="Int. J. Syst. Evol. Microbiol.">
        <title>Carboxylicivirga linearis sp. nov., isolated from a sea cucumber culture pond.</title>
        <authorList>
            <person name="Wang F.Q."/>
            <person name="Zhou Y.X."/>
            <person name="Lin X.Z."/>
            <person name="Chen G.J."/>
            <person name="Du Z.J."/>
        </authorList>
    </citation>
    <scope>NUCLEOTIDE SEQUENCE [LARGE SCALE GENOMIC DNA]</scope>
    <source>
        <strain evidence="2 3">FB218</strain>
    </source>
</reference>
<sequence length="91" mass="10069">MKLIEPTNETSPIYKFALRGGGLHHLCFKTDDIHTSIQNMNSQKCMTISLPQPGEAFENENIAFLLAPGNLNIELIDTDKRAGIINTADNL</sequence>
<dbReference type="Gene3D" id="3.10.180.10">
    <property type="entry name" value="2,3-Dihydroxybiphenyl 1,2-Dioxygenase, domain 1"/>
    <property type="match status" value="1"/>
</dbReference>